<dbReference type="Gene3D" id="3.30.460.10">
    <property type="entry name" value="Beta Polymerase, domain 2"/>
    <property type="match status" value="1"/>
</dbReference>
<reference evidence="2 3" key="1">
    <citation type="submission" date="2017-09" db="EMBL/GenBank/DDBJ databases">
        <title>Depth-based differentiation of microbial function through sediment-hosted aquifers and enrichment of novel symbionts in the deep terrestrial subsurface.</title>
        <authorList>
            <person name="Probst A.J."/>
            <person name="Ladd B."/>
            <person name="Jarett J.K."/>
            <person name="Geller-Mcgrath D.E."/>
            <person name="Sieber C.M."/>
            <person name="Emerson J.B."/>
            <person name="Anantharaman K."/>
            <person name="Thomas B.C."/>
            <person name="Malmstrom R."/>
            <person name="Stieglmeier M."/>
            <person name="Klingl A."/>
            <person name="Woyke T."/>
            <person name="Ryan C.M."/>
            <person name="Banfield J.F."/>
        </authorList>
    </citation>
    <scope>NUCLEOTIDE SEQUENCE [LARGE SCALE GENOMIC DNA]</scope>
    <source>
        <strain evidence="2">CG23_combo_of_CG06-09_8_20_14_all_47_9</strain>
    </source>
</reference>
<sequence length="109" mass="12138">MAQKSILADTPENLIKKYRLVLAEAGIPVDKIILFGSYAKGTSKSWSDVDVCVVSPLFGKNGYDERVRLMKLASGIDDMIEPHPYNAKDLADPWDPLAYEIRTNGRVII</sequence>
<evidence type="ECO:0000313" key="3">
    <source>
        <dbReference type="Proteomes" id="UP000231081"/>
    </source>
</evidence>
<dbReference type="Proteomes" id="UP000231081">
    <property type="component" value="Unassembled WGS sequence"/>
</dbReference>
<dbReference type="InterPro" id="IPR043519">
    <property type="entry name" value="NT_sf"/>
</dbReference>
<dbReference type="EMBL" id="PCSQ01000101">
    <property type="protein sequence ID" value="PIP51976.1"/>
    <property type="molecule type" value="Genomic_DNA"/>
</dbReference>
<evidence type="ECO:0000259" key="1">
    <source>
        <dbReference type="Pfam" id="PF01909"/>
    </source>
</evidence>
<comment type="caution">
    <text evidence="2">The sequence shown here is derived from an EMBL/GenBank/DDBJ whole genome shotgun (WGS) entry which is preliminary data.</text>
</comment>
<dbReference type="GO" id="GO:0016779">
    <property type="term" value="F:nucleotidyltransferase activity"/>
    <property type="evidence" value="ECO:0007669"/>
    <property type="project" value="InterPro"/>
</dbReference>
<dbReference type="PANTHER" id="PTHR43449:SF1">
    <property type="entry name" value="POLYMERASE BETA NUCLEOTIDYLTRANSFERASE DOMAIN-CONTAINING PROTEIN"/>
    <property type="match status" value="1"/>
</dbReference>
<feature type="domain" description="Polymerase nucleotidyl transferase" evidence="1">
    <location>
        <begin position="16"/>
        <end position="72"/>
    </location>
</feature>
<evidence type="ECO:0000313" key="2">
    <source>
        <dbReference type="EMBL" id="PIP51976.1"/>
    </source>
</evidence>
<proteinExistence type="predicted"/>
<accession>A0A2H0B2T7</accession>
<organism evidence="2 3">
    <name type="scientific">Candidatus Beckwithbacteria bacterium CG23_combo_of_CG06-09_8_20_14_all_47_9</name>
    <dbReference type="NCBI Taxonomy" id="1974498"/>
    <lineage>
        <taxon>Bacteria</taxon>
        <taxon>Candidatus Beckwithiibacteriota</taxon>
    </lineage>
</organism>
<gene>
    <name evidence="2" type="ORF">COX09_04105</name>
</gene>
<dbReference type="PANTHER" id="PTHR43449">
    <property type="entry name" value="NUCLEOTIDYLTRANSFERASE"/>
    <property type="match status" value="1"/>
</dbReference>
<dbReference type="AlphaFoldDB" id="A0A2H0B2T7"/>
<protein>
    <submittedName>
        <fullName evidence="2">DNA polymerase III subunit beta</fullName>
    </submittedName>
</protein>
<name>A0A2H0B2T7_9BACT</name>
<dbReference type="Pfam" id="PF01909">
    <property type="entry name" value="NTP_transf_2"/>
    <property type="match status" value="1"/>
</dbReference>
<dbReference type="SUPFAM" id="SSF81301">
    <property type="entry name" value="Nucleotidyltransferase"/>
    <property type="match status" value="1"/>
</dbReference>
<dbReference type="InterPro" id="IPR002934">
    <property type="entry name" value="Polymerase_NTP_transf_dom"/>
</dbReference>
<dbReference type="CDD" id="cd05403">
    <property type="entry name" value="NT_KNTase_like"/>
    <property type="match status" value="1"/>
</dbReference>